<accession>A0AAU9MWH1</accession>
<dbReference type="PANTHER" id="PTHR10696">
    <property type="entry name" value="GAMMA-BUTYROBETAINE HYDROXYLASE-RELATED"/>
    <property type="match status" value="1"/>
</dbReference>
<gene>
    <name evidence="3" type="ORF">LVIROSA_LOCUS12147</name>
</gene>
<dbReference type="FunFam" id="3.60.130.10:FF:000006">
    <property type="entry name" value="Clavaminate synthase-like protein At3g21360"/>
    <property type="match status" value="1"/>
</dbReference>
<keyword evidence="4" id="KW-1185">Reference proteome</keyword>
<feature type="domain" description="TauD/TfdA-like" evidence="2">
    <location>
        <begin position="33"/>
        <end position="319"/>
    </location>
</feature>
<dbReference type="InterPro" id="IPR003819">
    <property type="entry name" value="TauD/TfdA-like"/>
</dbReference>
<dbReference type="InterPro" id="IPR042098">
    <property type="entry name" value="TauD-like_sf"/>
</dbReference>
<dbReference type="GO" id="GO:0016491">
    <property type="term" value="F:oxidoreductase activity"/>
    <property type="evidence" value="ECO:0007669"/>
    <property type="project" value="UniProtKB-KW"/>
</dbReference>
<dbReference type="SUPFAM" id="SSF51197">
    <property type="entry name" value="Clavaminate synthase-like"/>
    <property type="match status" value="1"/>
</dbReference>
<dbReference type="Gene3D" id="3.60.130.10">
    <property type="entry name" value="Clavaminate synthase-like"/>
    <property type="match status" value="1"/>
</dbReference>
<evidence type="ECO:0000259" key="2">
    <source>
        <dbReference type="Pfam" id="PF02668"/>
    </source>
</evidence>
<dbReference type="Proteomes" id="UP001157418">
    <property type="component" value="Unassembled WGS sequence"/>
</dbReference>
<comment type="caution">
    <text evidence="3">The sequence shown here is derived from an EMBL/GenBank/DDBJ whole genome shotgun (WGS) entry which is preliminary data.</text>
</comment>
<name>A0AAU9MWH1_9ASTR</name>
<dbReference type="AlphaFoldDB" id="A0AAU9MWH1"/>
<evidence type="ECO:0000256" key="1">
    <source>
        <dbReference type="ARBA" id="ARBA00023002"/>
    </source>
</evidence>
<protein>
    <recommendedName>
        <fullName evidence="2">TauD/TfdA-like domain-containing protein</fullName>
    </recommendedName>
</protein>
<dbReference type="PANTHER" id="PTHR10696:SF43">
    <property type="entry name" value="TAUD_TFDA-LIKE DOMAIN-CONTAINING PROTEIN-RELATED"/>
    <property type="match status" value="1"/>
</dbReference>
<dbReference type="EMBL" id="CAKMRJ010002091">
    <property type="protein sequence ID" value="CAH1424978.1"/>
    <property type="molecule type" value="Genomic_DNA"/>
</dbReference>
<reference evidence="3 4" key="1">
    <citation type="submission" date="2022-01" db="EMBL/GenBank/DDBJ databases">
        <authorList>
            <person name="Xiong W."/>
            <person name="Schranz E."/>
        </authorList>
    </citation>
    <scope>NUCLEOTIDE SEQUENCE [LARGE SCALE GENOMIC DNA]</scope>
</reference>
<dbReference type="InterPro" id="IPR050411">
    <property type="entry name" value="AlphaKG_dependent_hydroxylases"/>
</dbReference>
<evidence type="ECO:0000313" key="4">
    <source>
        <dbReference type="Proteomes" id="UP001157418"/>
    </source>
</evidence>
<evidence type="ECO:0000313" key="3">
    <source>
        <dbReference type="EMBL" id="CAH1424978.1"/>
    </source>
</evidence>
<organism evidence="3 4">
    <name type="scientific">Lactuca virosa</name>
    <dbReference type="NCBI Taxonomy" id="75947"/>
    <lineage>
        <taxon>Eukaryota</taxon>
        <taxon>Viridiplantae</taxon>
        <taxon>Streptophyta</taxon>
        <taxon>Embryophyta</taxon>
        <taxon>Tracheophyta</taxon>
        <taxon>Spermatophyta</taxon>
        <taxon>Magnoliopsida</taxon>
        <taxon>eudicotyledons</taxon>
        <taxon>Gunneridae</taxon>
        <taxon>Pentapetalae</taxon>
        <taxon>asterids</taxon>
        <taxon>campanulids</taxon>
        <taxon>Asterales</taxon>
        <taxon>Asteraceae</taxon>
        <taxon>Cichorioideae</taxon>
        <taxon>Cichorieae</taxon>
        <taxon>Lactucinae</taxon>
        <taxon>Lactuca</taxon>
    </lineage>
</organism>
<dbReference type="Pfam" id="PF02668">
    <property type="entry name" value="TauD"/>
    <property type="match status" value="1"/>
</dbReference>
<proteinExistence type="predicted"/>
<sequence>MATGRFFKEVELPEQKSHDDGVLFPAVLSPISNTDLTGFEDAIRAHKPWLDSLLQKRGVILFRGFPVTSPSDFNDVVEAFGFPEAFYVGGRASRTQVVGRIYTANESPPEMQIPFHHEMAYLPDFPSKLFFFCEEAPEAGGETPVVLSHIIYEKMKEKHPESVAKLEEHGVKYTKIMSEDNQESFFTGSGWKSAYMTNDKNVAEERAAKLGTKLEWMGSDVKAITGPMPGIRFDKKSQRKIWFNGLAVSYSGSSTTKNNDRNTFIELGNGEPVSDSAMEDCLRIMEEECVAIPWKKGDVMLVNNLMVLHSRRPLIKPPRSILASLCK</sequence>
<keyword evidence="1" id="KW-0560">Oxidoreductase</keyword>